<feature type="compositionally biased region" description="Basic and acidic residues" evidence="16">
    <location>
        <begin position="11"/>
        <end position="24"/>
    </location>
</feature>
<feature type="compositionally biased region" description="Basic and acidic residues" evidence="16">
    <location>
        <begin position="1559"/>
        <end position="1569"/>
    </location>
</feature>
<dbReference type="SMART" id="SM00490">
    <property type="entry name" value="HELICc"/>
    <property type="match status" value="1"/>
</dbReference>
<evidence type="ECO:0000259" key="17">
    <source>
        <dbReference type="PROSITE" id="PS51192"/>
    </source>
</evidence>
<dbReference type="FunFam" id="3.40.50.300:FF:000655">
    <property type="entry name" value="Protein PHOTOPERIOD-INDEPENDENT EARLY FLOWERING 1"/>
    <property type="match status" value="1"/>
</dbReference>
<evidence type="ECO:0000256" key="13">
    <source>
        <dbReference type="ARBA" id="ARBA00023163"/>
    </source>
</evidence>
<dbReference type="InterPro" id="IPR014012">
    <property type="entry name" value="HSA_dom"/>
</dbReference>
<keyword evidence="9" id="KW-0156">Chromatin regulator</keyword>
<dbReference type="InterPro" id="IPR014001">
    <property type="entry name" value="Helicase_ATP-bd"/>
</dbReference>
<dbReference type="PANTHER" id="PTHR45685">
    <property type="entry name" value="HELICASE SRCAP-RELATED"/>
    <property type="match status" value="1"/>
</dbReference>
<evidence type="ECO:0000256" key="16">
    <source>
        <dbReference type="SAM" id="MobiDB-lite"/>
    </source>
</evidence>
<keyword evidence="13" id="KW-0804">Transcription</keyword>
<dbReference type="EC" id="3.6.4.12" evidence="4"/>
<feature type="region of interest" description="Disordered" evidence="16">
    <location>
        <begin position="456"/>
        <end position="690"/>
    </location>
</feature>
<evidence type="ECO:0000256" key="5">
    <source>
        <dbReference type="ARBA" id="ARBA00022741"/>
    </source>
</evidence>
<evidence type="ECO:0000259" key="19">
    <source>
        <dbReference type="PROSITE" id="PS51204"/>
    </source>
</evidence>
<feature type="compositionally biased region" description="Polar residues" evidence="16">
    <location>
        <begin position="1"/>
        <end position="10"/>
    </location>
</feature>
<feature type="domain" description="Helicase C-terminal" evidence="18">
    <location>
        <begin position="1272"/>
        <end position="1422"/>
    </location>
</feature>
<comment type="catalytic activity">
    <reaction evidence="15">
        <text>ATP + H2O = ADP + phosphate + H(+)</text>
        <dbReference type="Rhea" id="RHEA:13065"/>
        <dbReference type="ChEBI" id="CHEBI:15377"/>
        <dbReference type="ChEBI" id="CHEBI:15378"/>
        <dbReference type="ChEBI" id="CHEBI:30616"/>
        <dbReference type="ChEBI" id="CHEBI:43474"/>
        <dbReference type="ChEBI" id="CHEBI:456216"/>
        <dbReference type="EC" id="3.6.4.12"/>
    </reaction>
</comment>
<comment type="caution">
    <text evidence="20">The sequence shown here is derived from an EMBL/GenBank/DDBJ whole genome shotgun (WGS) entry which is preliminary data.</text>
</comment>
<evidence type="ECO:0000256" key="7">
    <source>
        <dbReference type="ARBA" id="ARBA00022806"/>
    </source>
</evidence>
<comment type="subcellular location">
    <subcellularLocation>
        <location evidence="1">Nucleus</location>
    </subcellularLocation>
</comment>
<dbReference type="GO" id="GO:0000812">
    <property type="term" value="C:Swr1 complex"/>
    <property type="evidence" value="ECO:0007669"/>
    <property type="project" value="TreeGrafter"/>
</dbReference>
<evidence type="ECO:0000256" key="12">
    <source>
        <dbReference type="ARBA" id="ARBA00023159"/>
    </source>
</evidence>
<evidence type="ECO:0000259" key="18">
    <source>
        <dbReference type="PROSITE" id="PS51194"/>
    </source>
</evidence>
<dbReference type="InterPro" id="IPR000330">
    <property type="entry name" value="SNF2_N"/>
</dbReference>
<evidence type="ECO:0000256" key="4">
    <source>
        <dbReference type="ARBA" id="ARBA00012551"/>
    </source>
</evidence>
<dbReference type="GO" id="GO:0006338">
    <property type="term" value="P:chromatin remodeling"/>
    <property type="evidence" value="ECO:0007669"/>
    <property type="project" value="TreeGrafter"/>
</dbReference>
<dbReference type="InterPro" id="IPR038718">
    <property type="entry name" value="SNF2-like_sf"/>
</dbReference>
<feature type="compositionally biased region" description="Polar residues" evidence="16">
    <location>
        <begin position="669"/>
        <end position="688"/>
    </location>
</feature>
<keyword evidence="12" id="KW-0010">Activator</keyword>
<dbReference type="PROSITE" id="PS51194">
    <property type="entry name" value="HELICASE_CTER"/>
    <property type="match status" value="1"/>
</dbReference>
<evidence type="ECO:0000256" key="3">
    <source>
        <dbReference type="ARBA" id="ARBA00011826"/>
    </source>
</evidence>
<dbReference type="GO" id="GO:0016887">
    <property type="term" value="F:ATP hydrolysis activity"/>
    <property type="evidence" value="ECO:0007669"/>
    <property type="project" value="TreeGrafter"/>
</dbReference>
<dbReference type="InterPro" id="IPR050520">
    <property type="entry name" value="INO80/SWR1_helicase"/>
</dbReference>
<comment type="subunit">
    <text evidence="3">Component of the SWR1 chromatin-remodeling complex.</text>
</comment>
<evidence type="ECO:0000256" key="2">
    <source>
        <dbReference type="ARBA" id="ARBA00009220"/>
    </source>
</evidence>
<dbReference type="PROSITE" id="PS51204">
    <property type="entry name" value="HSA"/>
    <property type="match status" value="1"/>
</dbReference>
<keyword evidence="11" id="KW-0238">DNA-binding</keyword>
<dbReference type="Proteomes" id="UP001203852">
    <property type="component" value="Unassembled WGS sequence"/>
</dbReference>
<evidence type="ECO:0000256" key="8">
    <source>
        <dbReference type="ARBA" id="ARBA00022840"/>
    </source>
</evidence>
<feature type="region of interest" description="Disordered" evidence="16">
    <location>
        <begin position="1"/>
        <end position="245"/>
    </location>
</feature>
<feature type="region of interest" description="Disordered" evidence="16">
    <location>
        <begin position="1542"/>
        <end position="1569"/>
    </location>
</feature>
<keyword evidence="7" id="KW-0347">Helicase</keyword>
<comment type="similarity">
    <text evidence="2">Belongs to the SNF2/RAD54 helicase family. SWR1 subfamily.</text>
</comment>
<protein>
    <recommendedName>
        <fullName evidence="4">DNA helicase</fullName>
        <ecNumber evidence="4">3.6.4.12</ecNumber>
    </recommendedName>
</protein>
<feature type="compositionally biased region" description="Acidic residues" evidence="16">
    <location>
        <begin position="221"/>
        <end position="231"/>
    </location>
</feature>
<accession>A0AAN6IC65</accession>
<gene>
    <name evidence="20" type="ORF">EDD36DRAFT_321666</name>
</gene>
<dbReference type="GO" id="GO:0042393">
    <property type="term" value="F:histone binding"/>
    <property type="evidence" value="ECO:0007669"/>
    <property type="project" value="TreeGrafter"/>
</dbReference>
<feature type="domain" description="Helicase ATP-binding" evidence="17">
    <location>
        <begin position="733"/>
        <end position="898"/>
    </location>
</feature>
<dbReference type="Gene3D" id="3.40.50.300">
    <property type="entry name" value="P-loop containing nucleotide triphosphate hydrolases"/>
    <property type="match status" value="1"/>
</dbReference>
<evidence type="ECO:0000256" key="11">
    <source>
        <dbReference type="ARBA" id="ARBA00023125"/>
    </source>
</evidence>
<dbReference type="Pfam" id="PF00176">
    <property type="entry name" value="SNF2-rel_dom"/>
    <property type="match status" value="1"/>
</dbReference>
<name>A0AAN6IC65_9EURO</name>
<feature type="compositionally biased region" description="Basic and acidic residues" evidence="16">
    <location>
        <begin position="150"/>
        <end position="167"/>
    </location>
</feature>
<dbReference type="PROSITE" id="PS00690">
    <property type="entry name" value="DEAH_ATP_HELICASE"/>
    <property type="match status" value="1"/>
</dbReference>
<evidence type="ECO:0000256" key="6">
    <source>
        <dbReference type="ARBA" id="ARBA00022801"/>
    </source>
</evidence>
<dbReference type="SMART" id="SM00487">
    <property type="entry name" value="DEXDc"/>
    <property type="match status" value="1"/>
</dbReference>
<keyword evidence="21" id="KW-1185">Reference proteome</keyword>
<evidence type="ECO:0000313" key="21">
    <source>
        <dbReference type="Proteomes" id="UP001203852"/>
    </source>
</evidence>
<feature type="compositionally biased region" description="Basic and acidic residues" evidence="16">
    <location>
        <begin position="34"/>
        <end position="44"/>
    </location>
</feature>
<keyword evidence="5" id="KW-0547">Nucleotide-binding</keyword>
<feature type="compositionally biased region" description="Basic and acidic residues" evidence="16">
    <location>
        <begin position="1480"/>
        <end position="1494"/>
    </location>
</feature>
<keyword evidence="10" id="KW-0805">Transcription regulation</keyword>
<evidence type="ECO:0000256" key="15">
    <source>
        <dbReference type="ARBA" id="ARBA00047995"/>
    </source>
</evidence>
<feature type="compositionally biased region" description="Acidic residues" evidence="16">
    <location>
        <begin position="473"/>
        <end position="495"/>
    </location>
</feature>
<dbReference type="GO" id="GO:0003678">
    <property type="term" value="F:DNA helicase activity"/>
    <property type="evidence" value="ECO:0007669"/>
    <property type="project" value="UniProtKB-EC"/>
</dbReference>
<dbReference type="GO" id="GO:0003677">
    <property type="term" value="F:DNA binding"/>
    <property type="evidence" value="ECO:0007669"/>
    <property type="project" value="UniProtKB-KW"/>
</dbReference>
<dbReference type="GO" id="GO:0005524">
    <property type="term" value="F:ATP binding"/>
    <property type="evidence" value="ECO:0007669"/>
    <property type="project" value="UniProtKB-KW"/>
</dbReference>
<dbReference type="EMBL" id="MU404358">
    <property type="protein sequence ID" value="KAI1610299.1"/>
    <property type="molecule type" value="Genomic_DNA"/>
</dbReference>
<evidence type="ECO:0000256" key="10">
    <source>
        <dbReference type="ARBA" id="ARBA00023015"/>
    </source>
</evidence>
<keyword evidence="6" id="KW-0378">Hydrolase</keyword>
<evidence type="ECO:0000256" key="9">
    <source>
        <dbReference type="ARBA" id="ARBA00022853"/>
    </source>
</evidence>
<dbReference type="Pfam" id="PF00271">
    <property type="entry name" value="Helicase_C"/>
    <property type="match status" value="1"/>
</dbReference>
<feature type="compositionally biased region" description="Basic and acidic residues" evidence="16">
    <location>
        <begin position="636"/>
        <end position="654"/>
    </location>
</feature>
<feature type="region of interest" description="Disordered" evidence="16">
    <location>
        <begin position="1480"/>
        <end position="1509"/>
    </location>
</feature>
<evidence type="ECO:0000313" key="20">
    <source>
        <dbReference type="EMBL" id="KAI1610299.1"/>
    </source>
</evidence>
<dbReference type="InterPro" id="IPR002464">
    <property type="entry name" value="DNA/RNA_helicase_DEAH_CS"/>
</dbReference>
<dbReference type="SUPFAM" id="SSF52540">
    <property type="entry name" value="P-loop containing nucleoside triphosphate hydrolases"/>
    <property type="match status" value="2"/>
</dbReference>
<evidence type="ECO:0000256" key="1">
    <source>
        <dbReference type="ARBA" id="ARBA00004123"/>
    </source>
</evidence>
<dbReference type="FunFam" id="3.40.50.10810:FF:000005">
    <property type="entry name" value="Photoperiod-independent early flowering 1"/>
    <property type="match status" value="1"/>
</dbReference>
<keyword evidence="14" id="KW-0539">Nucleus</keyword>
<dbReference type="CDD" id="cd18793">
    <property type="entry name" value="SF2_C_SNF"/>
    <property type="match status" value="1"/>
</dbReference>
<dbReference type="Gene3D" id="1.20.120.850">
    <property type="entry name" value="SWI2/SNF2 ATPases, N-terminal domain"/>
    <property type="match status" value="1"/>
</dbReference>
<dbReference type="PROSITE" id="PS51192">
    <property type="entry name" value="HELICASE_ATP_BIND_1"/>
    <property type="match status" value="1"/>
</dbReference>
<dbReference type="PANTHER" id="PTHR45685:SF1">
    <property type="entry name" value="HELICASE SRCAP"/>
    <property type="match status" value="1"/>
</dbReference>
<keyword evidence="8" id="KW-0067">ATP-binding</keyword>
<dbReference type="InterPro" id="IPR049730">
    <property type="entry name" value="SNF2/RAD54-like_C"/>
</dbReference>
<dbReference type="Gene3D" id="3.40.50.10810">
    <property type="entry name" value="Tandem AAA-ATPase domain"/>
    <property type="match status" value="1"/>
</dbReference>
<feature type="compositionally biased region" description="Polar residues" evidence="16">
    <location>
        <begin position="1495"/>
        <end position="1505"/>
    </location>
</feature>
<reference evidence="20" key="1">
    <citation type="journal article" date="2022" name="bioRxiv">
        <title>Deciphering the potential niche of two novel black yeast fungi from a biological soil crust based on their genomes, phenotypes, and melanin regulation.</title>
        <authorList>
            <consortium name="DOE Joint Genome Institute"/>
            <person name="Carr E.C."/>
            <person name="Barton Q."/>
            <person name="Grambo S."/>
            <person name="Sullivan M."/>
            <person name="Renfro C.M."/>
            <person name="Kuo A."/>
            <person name="Pangilinan J."/>
            <person name="Lipzen A."/>
            <person name="Keymanesh K."/>
            <person name="Savage E."/>
            <person name="Barry K."/>
            <person name="Grigoriev I.V."/>
            <person name="Riekhof W.R."/>
            <person name="Harris S.S."/>
        </authorList>
    </citation>
    <scope>NUCLEOTIDE SEQUENCE</scope>
    <source>
        <strain evidence="20">JF 03-4F</strain>
    </source>
</reference>
<proteinExistence type="inferred from homology"/>
<feature type="compositionally biased region" description="Basic and acidic residues" evidence="16">
    <location>
        <begin position="107"/>
        <end position="119"/>
    </location>
</feature>
<feature type="domain" description="HSA" evidence="19">
    <location>
        <begin position="326"/>
        <end position="401"/>
    </location>
</feature>
<dbReference type="InterPro" id="IPR027417">
    <property type="entry name" value="P-loop_NTPase"/>
</dbReference>
<evidence type="ECO:0000256" key="14">
    <source>
        <dbReference type="ARBA" id="ARBA00023242"/>
    </source>
</evidence>
<organism evidence="20 21">
    <name type="scientific">Exophiala viscosa</name>
    <dbReference type="NCBI Taxonomy" id="2486360"/>
    <lineage>
        <taxon>Eukaryota</taxon>
        <taxon>Fungi</taxon>
        <taxon>Dikarya</taxon>
        <taxon>Ascomycota</taxon>
        <taxon>Pezizomycotina</taxon>
        <taxon>Eurotiomycetes</taxon>
        <taxon>Chaetothyriomycetidae</taxon>
        <taxon>Chaetothyriales</taxon>
        <taxon>Herpotrichiellaceae</taxon>
        <taxon>Exophiala</taxon>
    </lineage>
</organism>
<sequence>MPNSPPTGDSHSNHQDQEIPKDKPALATPPRQPSIERDDHDGPPAKRRKITDTNQRPSPRLISPPWKRVVAEGPTTFVENGRRKSGRTNVVPLELQPQSTKRNTRAAFDKVKAEREKVAKPVYNVTAKKAKVEIQEPTSSTKRGPGRPPKSRDADSPHSAKQEETPKHTRTSTRPKSTQVKTKSPRRSAGPVTRRDRPNSPHLNGVKQEEEPYTNGVLQPEETDNEGDDSDISSLHEKRSPSPPLLLSKVIFRVRLPQPSVATPANIPAPKKFGSFTEFLERDDTEPREDTVAPVQITREAVARRRVREAQRRGRLTEKKLLDTLPDRPEEPKRQYAHLDHLLAHVSRFKVLLKKEAQDHRRQAHALAHEAKKYVEDKQKRNRVKTVEEIEREKRDATIAFYRTVVKDVDKLWAAVRAEVDAMRQKQYEEEQQARVKGHLARVLDRTDQMLNKAAEHEESIVGTDAENSTSETSEEDSEDSEQMSETDTDSESEPEVGNGDAEMSVEELRRKYENLPDMPEADEEARQDSIEASENETDPKQSEEDSDPETEMDSEFDTDESGTENEDDDDEHEGEEEAQGGLLSLFSKKEISEMAPASDGLSAEQEEAAKGSPLVQVLEDHEIQDAESLVLPASPDKHGPKEVDAESRQEDIQHSASGEDSGSADPSAHTSPPTSATKVSESDSVSSIEPHAETALPLTPFDGKSSTIKTPVPSLLRGTLRPYQHEGLDWLAELYAHGRSGILADEMGLGKTIQSISVLAHLAEVHEVWGPHLIVVPTSVMLNWEMEFKKFLPGFKILTYYGNQEERKQKRRGWMADDSFNVCITSYQLVLQDANSFKRRRWHYMILDEAHNIKNFRSERWQTMMTFNTRARLLLTGTPLQNNLTELWSLLFFLHYGQDNEGEDDAFAGLKEWSEWFKKPVESILEHGRQVLDEEDKEQVAKLHKVIRPFLLRRLKADVEKQMPLKYEHVEMCRLSKRQRQLYDGFMSRAQTKETMASGNYLSIINALMQLRKVCNHPDLFETRPITTSFAMPKSVAADFEINDFLVRRKLMLDASSDLNLDFLQLAPISHENMSMIEFKETVKRHAYQQLKGLMDSQRRRIARNSGWNGETRAGVLGSLENIGRKARIQELDQTMYYESWRHNQRPIYGRGLLEKLAIKTTSAQLSRLSPSKVMSRWWEKQSPVESISLVHSVESRSKQMEPFVQQFACITPAVVATDLGVTTVTVAGAAAIRGTELARRADPFHQARMKMSIAFPDKRLLQYDCGKLQRLDKLLRQLQAGGHRALIFTQMTKVLDILEQFLNIHGHRYLRLDGATKIEQRQILTDRFNNDTRILAFILSSRSGGLGINLTGADTVIFYDMDWNPAMDKQCTDRAHRIGQTRDVHIYRFVSEHTIESNILRKASQKQMLDDVVIQEGDFTTDYMNKLTYRDMLDDNTAEDDVAGQAMDRLLGNDRTNLTVLETAEDQEDRAAAKVAAREVQHADDGDFEDKTATATPRTNDAQTPGPFAANETALAEAQANDEAAHDIDEYMIRVQTYLMRDVPLGPGKDKRKKGKRRDEHRVRRAR</sequence>
<feature type="compositionally biased region" description="Acidic residues" evidence="16">
    <location>
        <begin position="545"/>
        <end position="579"/>
    </location>
</feature>
<dbReference type="InterPro" id="IPR001650">
    <property type="entry name" value="Helicase_C-like"/>
</dbReference>